<dbReference type="EMBL" id="AGCA01000087">
    <property type="protein sequence ID" value="EGY29607.1"/>
    <property type="molecule type" value="Genomic_DNA"/>
</dbReference>
<reference evidence="1 2" key="1">
    <citation type="journal article" date="2012" name="Genome Res.">
        <title>Genomic basis of endosymbiont-conferred protection against an insect parasitoid.</title>
        <authorList>
            <person name="Hansen A.K."/>
            <person name="Vorburger C."/>
            <person name="Moran N.A."/>
        </authorList>
    </citation>
    <scope>NUCLEOTIDE SEQUENCE [LARGE SCALE GENOMIC DNA]</scope>
    <source>
        <strain evidence="2">R5.15</strain>
    </source>
</reference>
<feature type="non-terminal residue" evidence="1">
    <location>
        <position position="68"/>
    </location>
</feature>
<comment type="caution">
    <text evidence="1">The sequence shown here is derived from an EMBL/GenBank/DDBJ whole genome shotgun (WGS) entry which is preliminary data.</text>
</comment>
<keyword evidence="2" id="KW-1185">Reference proteome</keyword>
<proteinExistence type="predicted"/>
<gene>
    <name evidence="1" type="ORF">Rin_00004130</name>
</gene>
<dbReference type="Proteomes" id="UP000004116">
    <property type="component" value="Unassembled WGS sequence"/>
</dbReference>
<sequence>MKQRARKAQACQVIGISVRTLQRWSNNCHNAPLADKRSTAVRNAPSNKLSDAERQRIMEICNSPEFSS</sequence>
<evidence type="ECO:0000313" key="1">
    <source>
        <dbReference type="EMBL" id="EGY29607.1"/>
    </source>
</evidence>
<protein>
    <submittedName>
        <fullName evidence="1">Integrase catalytic subunit</fullName>
    </submittedName>
</protein>
<name>G2GXC4_9ENTR</name>
<organism evidence="1 2">
    <name type="scientific">Candidatus Regiella insecticola 5.15</name>
    <dbReference type="NCBI Taxonomy" id="1005043"/>
    <lineage>
        <taxon>Bacteria</taxon>
        <taxon>Pseudomonadati</taxon>
        <taxon>Pseudomonadota</taxon>
        <taxon>Gammaproteobacteria</taxon>
        <taxon>Enterobacterales</taxon>
        <taxon>Enterobacteriaceae</taxon>
        <taxon>aphid secondary symbionts</taxon>
        <taxon>Candidatus Regiella</taxon>
    </lineage>
</organism>
<dbReference type="AlphaFoldDB" id="G2GXC4"/>
<evidence type="ECO:0000313" key="2">
    <source>
        <dbReference type="Proteomes" id="UP000004116"/>
    </source>
</evidence>
<accession>G2GXC4</accession>